<evidence type="ECO:0000259" key="16">
    <source>
        <dbReference type="PROSITE" id="PS51192"/>
    </source>
</evidence>
<dbReference type="Gene3D" id="3.40.50.300">
    <property type="entry name" value="P-loop containing nucleotide triphosphate hydrolases"/>
    <property type="match status" value="2"/>
</dbReference>
<dbReference type="Pfam" id="PF00271">
    <property type="entry name" value="Helicase_C"/>
    <property type="match status" value="1"/>
</dbReference>
<dbReference type="InterPro" id="IPR012340">
    <property type="entry name" value="NA-bd_OB-fold"/>
</dbReference>
<dbReference type="CDD" id="cd17992">
    <property type="entry name" value="DEXHc_RecG"/>
    <property type="match status" value="1"/>
</dbReference>
<evidence type="ECO:0000256" key="1">
    <source>
        <dbReference type="ARBA" id="ARBA00007504"/>
    </source>
</evidence>
<evidence type="ECO:0000256" key="9">
    <source>
        <dbReference type="ARBA" id="ARBA00023172"/>
    </source>
</evidence>
<dbReference type="InterPro" id="IPR045562">
    <property type="entry name" value="RecG_dom3_C"/>
</dbReference>
<comment type="catalytic activity">
    <reaction evidence="12 15">
        <text>Couples ATP hydrolysis with the unwinding of duplex DNA by translocating in the 3'-5' direction.</text>
        <dbReference type="EC" id="5.6.2.4"/>
    </reaction>
</comment>
<evidence type="ECO:0000256" key="5">
    <source>
        <dbReference type="ARBA" id="ARBA00022801"/>
    </source>
</evidence>
<keyword evidence="7 15" id="KW-0067">ATP-binding</keyword>
<dbReference type="SMART" id="SM00487">
    <property type="entry name" value="DEXDc"/>
    <property type="match status" value="1"/>
</dbReference>
<keyword evidence="11" id="KW-0413">Isomerase</keyword>
<keyword evidence="5 15" id="KW-0378">Hydrolase</keyword>
<dbReference type="GO" id="GO:0016787">
    <property type="term" value="F:hydrolase activity"/>
    <property type="evidence" value="ECO:0007669"/>
    <property type="project" value="UniProtKB-KW"/>
</dbReference>
<evidence type="ECO:0000256" key="4">
    <source>
        <dbReference type="ARBA" id="ARBA00022763"/>
    </source>
</evidence>
<evidence type="ECO:0000256" key="8">
    <source>
        <dbReference type="ARBA" id="ARBA00023125"/>
    </source>
</evidence>
<keyword evidence="6 15" id="KW-0347">Helicase</keyword>
<keyword evidence="19" id="KW-1185">Reference proteome</keyword>
<comment type="function">
    <text evidence="15">Plays a critical role in recombination and DNA repair. Helps process Holliday junction intermediates to mature products by catalyzing branch migration. Has replication fork regression activity, unwinds stalled or blocked replication forks to make a HJ that can be resolved. Has a DNA unwinding activity characteristic of a DNA helicase with 3'-5' polarity.</text>
</comment>
<sequence length="676" mass="77822">MNLNDKVTKLKQVGPKRANLYHKLDIYTIKDLLMYYPRRYEDSSRILKLNQGIMGNKNTFKLKIIAKLQDRNIRRGLNILSYLAEDETGEAEITFFNARYFRSQIKVGKTYLFYGKSEFFKGRLTLTSPEFEPVENVKKLGKISPIYKLTNGIFNNNIEYSVSQVINLNLFEENLPKYIRDKYRLIEKNEAIKNIHYPKSRSAYISARQRLIFEELFLFELSILKNKVQKKDAESIKFNLDDRIFSFIENLPFNLTLGQQKVVEEIFEDMRNGRTINRLIQGDVGSGKTIVAIIIMYLAYLNGFQSTIMAPTEILAKQHLESFTELLEPLGVKVALIVGSTPKRVKNDILTNLEIGAIDILIGTHALIEENVKFKKLGLNVIDEQHRFGVVQRNLLQNKDKDAATLVMSATPIPRSLSLVMYADLDVSIINTMPVGRKPVKTLAINENMLYKSKQFIKSELEKGHQAYVICSLIEDNEEFQNLQSVEKVYSDLSKFFSNYNLALIHGKMKPEEKNKIMDDFSQNKINLLVSTTVVEVGVNVPNATVMMVYNAERFGLSTLHQLRGRVGRGDAQAYCILYNLSDSENSWQRMQIMQDSTDGFYIAQKDLEMRGFGDIFGIRQSGIPNLRLADPIRDKEILRYAALEAKNILSKDKFLNTDEYSYLNNEILDFYRDLN</sequence>
<dbReference type="PROSITE" id="PS51192">
    <property type="entry name" value="HELICASE_ATP_BIND_1"/>
    <property type="match status" value="1"/>
</dbReference>
<dbReference type="NCBIfam" id="NF008168">
    <property type="entry name" value="PRK10917.2-2"/>
    <property type="match status" value="1"/>
</dbReference>
<gene>
    <name evidence="18" type="ORF">ABID14_001010</name>
</gene>
<evidence type="ECO:0000256" key="7">
    <source>
        <dbReference type="ARBA" id="ARBA00022840"/>
    </source>
</evidence>
<dbReference type="EMBL" id="JBEPMA010000004">
    <property type="protein sequence ID" value="MET3617381.1"/>
    <property type="molecule type" value="Genomic_DNA"/>
</dbReference>
<dbReference type="GO" id="GO:0003678">
    <property type="term" value="F:DNA helicase activity"/>
    <property type="evidence" value="ECO:0007669"/>
    <property type="project" value="UniProtKB-EC"/>
</dbReference>
<feature type="domain" description="Helicase C-terminal" evidence="17">
    <location>
        <begin position="463"/>
        <end position="609"/>
    </location>
</feature>
<evidence type="ECO:0000256" key="15">
    <source>
        <dbReference type="RuleBase" id="RU363016"/>
    </source>
</evidence>
<keyword evidence="4 15" id="KW-0227">DNA damage</keyword>
<accession>A0ABV2JAW2</accession>
<comment type="catalytic activity">
    <reaction evidence="14 15">
        <text>ATP + H2O = ADP + phosphate + H(+)</text>
        <dbReference type="Rhea" id="RHEA:13065"/>
        <dbReference type="ChEBI" id="CHEBI:15377"/>
        <dbReference type="ChEBI" id="CHEBI:15378"/>
        <dbReference type="ChEBI" id="CHEBI:30616"/>
        <dbReference type="ChEBI" id="CHEBI:43474"/>
        <dbReference type="ChEBI" id="CHEBI:456216"/>
        <dbReference type="EC" id="5.6.2.4"/>
    </reaction>
</comment>
<dbReference type="NCBIfam" id="TIGR00643">
    <property type="entry name" value="recG"/>
    <property type="match status" value="1"/>
</dbReference>
<dbReference type="PANTHER" id="PTHR47964">
    <property type="entry name" value="ATP-DEPENDENT DNA HELICASE HOMOLOG RECG, CHLOROPLASTIC"/>
    <property type="match status" value="1"/>
</dbReference>
<dbReference type="InterPro" id="IPR011545">
    <property type="entry name" value="DEAD/DEAH_box_helicase_dom"/>
</dbReference>
<dbReference type="SUPFAM" id="SSF50249">
    <property type="entry name" value="Nucleic acid-binding proteins"/>
    <property type="match status" value="1"/>
</dbReference>
<keyword evidence="8" id="KW-0238">DNA-binding</keyword>
<dbReference type="PROSITE" id="PS51194">
    <property type="entry name" value="HELICASE_CTER"/>
    <property type="match status" value="1"/>
</dbReference>
<evidence type="ECO:0000259" key="17">
    <source>
        <dbReference type="PROSITE" id="PS51194"/>
    </source>
</evidence>
<dbReference type="PANTHER" id="PTHR47964:SF1">
    <property type="entry name" value="ATP-DEPENDENT DNA HELICASE HOMOLOG RECG, CHLOROPLASTIC"/>
    <property type="match status" value="1"/>
</dbReference>
<evidence type="ECO:0000256" key="11">
    <source>
        <dbReference type="ARBA" id="ARBA00023235"/>
    </source>
</evidence>
<dbReference type="Gene3D" id="2.40.50.140">
    <property type="entry name" value="Nucleic acid-binding proteins"/>
    <property type="match status" value="1"/>
</dbReference>
<proteinExistence type="inferred from homology"/>
<dbReference type="NCBIfam" id="NF008165">
    <property type="entry name" value="PRK10917.1-3"/>
    <property type="match status" value="1"/>
</dbReference>
<dbReference type="RefSeq" id="WP_354367773.1">
    <property type="nucleotide sequence ID" value="NZ_JBEPMA010000004.1"/>
</dbReference>
<reference evidence="18 19" key="1">
    <citation type="submission" date="2024-06" db="EMBL/GenBank/DDBJ databases">
        <title>Genomic Encyclopedia of Type Strains, Phase IV (KMG-IV): sequencing the most valuable type-strain genomes for metagenomic binning, comparative biology and taxonomic classification.</title>
        <authorList>
            <person name="Goeker M."/>
        </authorList>
    </citation>
    <scope>NUCLEOTIDE SEQUENCE [LARGE SCALE GENOMIC DNA]</scope>
    <source>
        <strain evidence="18 19">DSM 21460</strain>
    </source>
</reference>
<keyword evidence="3 15" id="KW-0547">Nucleotide-binding</keyword>
<dbReference type="InterPro" id="IPR014001">
    <property type="entry name" value="Helicase_ATP-bd"/>
</dbReference>
<keyword evidence="10 15" id="KW-0234">DNA repair</keyword>
<dbReference type="SUPFAM" id="SSF52540">
    <property type="entry name" value="P-loop containing nucleoside triphosphate hydrolases"/>
    <property type="match status" value="2"/>
</dbReference>
<name>A0ABV2JAW2_9FIRM</name>
<dbReference type="InterPro" id="IPR027417">
    <property type="entry name" value="P-loop_NTPase"/>
</dbReference>
<evidence type="ECO:0000256" key="6">
    <source>
        <dbReference type="ARBA" id="ARBA00022806"/>
    </source>
</evidence>
<dbReference type="EC" id="5.6.2.4" evidence="13 15"/>
<evidence type="ECO:0000256" key="12">
    <source>
        <dbReference type="ARBA" id="ARBA00034617"/>
    </source>
</evidence>
<feature type="domain" description="Helicase ATP-binding" evidence="16">
    <location>
        <begin position="269"/>
        <end position="430"/>
    </location>
</feature>
<dbReference type="Pfam" id="PF17191">
    <property type="entry name" value="RecG_wedge"/>
    <property type="match status" value="1"/>
</dbReference>
<comment type="caution">
    <text evidence="18">The sequence shown here is derived from an EMBL/GenBank/DDBJ whole genome shotgun (WGS) entry which is preliminary data.</text>
</comment>
<dbReference type="Pfam" id="PF00270">
    <property type="entry name" value="DEAD"/>
    <property type="match status" value="1"/>
</dbReference>
<evidence type="ECO:0000256" key="3">
    <source>
        <dbReference type="ARBA" id="ARBA00022741"/>
    </source>
</evidence>
<evidence type="ECO:0000313" key="18">
    <source>
        <dbReference type="EMBL" id="MET3617381.1"/>
    </source>
</evidence>
<dbReference type="CDD" id="cd04488">
    <property type="entry name" value="RecG_wedge_OBF"/>
    <property type="match status" value="1"/>
</dbReference>
<dbReference type="InterPro" id="IPR004609">
    <property type="entry name" value="ATP-dep_DNA_helicase_RecG"/>
</dbReference>
<dbReference type="SMART" id="SM00490">
    <property type="entry name" value="HELICc"/>
    <property type="match status" value="1"/>
</dbReference>
<evidence type="ECO:0000256" key="14">
    <source>
        <dbReference type="ARBA" id="ARBA00048988"/>
    </source>
</evidence>
<evidence type="ECO:0000256" key="13">
    <source>
        <dbReference type="ARBA" id="ARBA00034808"/>
    </source>
</evidence>
<dbReference type="InterPro" id="IPR001650">
    <property type="entry name" value="Helicase_C-like"/>
</dbReference>
<dbReference type="Proteomes" id="UP001549162">
    <property type="component" value="Unassembled WGS sequence"/>
</dbReference>
<keyword evidence="9 15" id="KW-0233">DNA recombination</keyword>
<dbReference type="InterPro" id="IPR033454">
    <property type="entry name" value="RecG_wedge"/>
</dbReference>
<dbReference type="InterPro" id="IPR047112">
    <property type="entry name" value="RecG/Mfd"/>
</dbReference>
<evidence type="ECO:0000256" key="10">
    <source>
        <dbReference type="ARBA" id="ARBA00023204"/>
    </source>
</evidence>
<protein>
    <recommendedName>
        <fullName evidence="2 15">ATP-dependent DNA helicase RecG</fullName>
        <ecNumber evidence="13 15">5.6.2.4</ecNumber>
    </recommendedName>
</protein>
<comment type="similarity">
    <text evidence="1 15">Belongs to the helicase family. RecG subfamily.</text>
</comment>
<organism evidence="18 19">
    <name type="scientific">Peptoniphilus olsenii</name>
    <dbReference type="NCBI Taxonomy" id="411570"/>
    <lineage>
        <taxon>Bacteria</taxon>
        <taxon>Bacillati</taxon>
        <taxon>Bacillota</taxon>
        <taxon>Tissierellia</taxon>
        <taxon>Tissierellales</taxon>
        <taxon>Peptoniphilaceae</taxon>
        <taxon>Peptoniphilus</taxon>
    </lineage>
</organism>
<evidence type="ECO:0000313" key="19">
    <source>
        <dbReference type="Proteomes" id="UP001549162"/>
    </source>
</evidence>
<evidence type="ECO:0000256" key="2">
    <source>
        <dbReference type="ARBA" id="ARBA00017846"/>
    </source>
</evidence>
<dbReference type="Pfam" id="PF19833">
    <property type="entry name" value="RecG_dom3_C"/>
    <property type="match status" value="1"/>
</dbReference>